<comment type="caution">
    <text evidence="1">The sequence shown here is derived from an EMBL/GenBank/DDBJ whole genome shotgun (WGS) entry which is preliminary data.</text>
</comment>
<protein>
    <submittedName>
        <fullName evidence="1">Uncharacterized protein</fullName>
    </submittedName>
</protein>
<name>A0A4U5LNB6_STECR</name>
<gene>
    <name evidence="1" type="ORF">L596_030827</name>
</gene>
<reference evidence="1 2" key="2">
    <citation type="journal article" date="2019" name="G3 (Bethesda)">
        <title>Hybrid Assembly of the Genome of the Entomopathogenic Nematode Steinernema carpocapsae Identifies the X-Chromosome.</title>
        <authorList>
            <person name="Serra L."/>
            <person name="Macchietto M."/>
            <person name="Macias-Munoz A."/>
            <person name="McGill C.J."/>
            <person name="Rodriguez I.M."/>
            <person name="Rodriguez B."/>
            <person name="Murad R."/>
            <person name="Mortazavi A."/>
        </authorList>
    </citation>
    <scope>NUCLEOTIDE SEQUENCE [LARGE SCALE GENOMIC DNA]</scope>
    <source>
        <strain evidence="1 2">ALL</strain>
    </source>
</reference>
<dbReference type="Proteomes" id="UP000298663">
    <property type="component" value="Unassembled WGS sequence"/>
</dbReference>
<dbReference type="AlphaFoldDB" id="A0A4U5LNB6"/>
<dbReference type="EMBL" id="AZBU02000016">
    <property type="protein sequence ID" value="TKR57340.1"/>
    <property type="molecule type" value="Genomic_DNA"/>
</dbReference>
<reference evidence="1 2" key="1">
    <citation type="journal article" date="2015" name="Genome Biol.">
        <title>Comparative genomics of Steinernema reveals deeply conserved gene regulatory networks.</title>
        <authorList>
            <person name="Dillman A.R."/>
            <person name="Macchietto M."/>
            <person name="Porter C.F."/>
            <person name="Rogers A."/>
            <person name="Williams B."/>
            <person name="Antoshechkin I."/>
            <person name="Lee M.M."/>
            <person name="Goodwin Z."/>
            <person name="Lu X."/>
            <person name="Lewis E.E."/>
            <person name="Goodrich-Blair H."/>
            <person name="Stock S.P."/>
            <person name="Adams B.J."/>
            <person name="Sternberg P.W."/>
            <person name="Mortazavi A."/>
        </authorList>
    </citation>
    <scope>NUCLEOTIDE SEQUENCE [LARGE SCALE GENOMIC DNA]</scope>
    <source>
        <strain evidence="1 2">ALL</strain>
    </source>
</reference>
<proteinExistence type="predicted"/>
<accession>A0A4U5LNB6</accession>
<evidence type="ECO:0000313" key="1">
    <source>
        <dbReference type="EMBL" id="TKR57340.1"/>
    </source>
</evidence>
<keyword evidence="2" id="KW-1185">Reference proteome</keyword>
<sequence>MTCSLLRELELQCGVRKHHFWNGAASHESADDLQEGFCRHVEDCLKINSPHHHAVCPNCKRTRVDQSAPLVRSATSHAFFWERRERRHVEKNLFETSAEVTGLDGSFNESSSSADPYVLSDFSQDPGVSGVLTLSVALTGDQQRQGICFAEVDWLKSCLW</sequence>
<evidence type="ECO:0000313" key="2">
    <source>
        <dbReference type="Proteomes" id="UP000298663"/>
    </source>
</evidence>
<organism evidence="1 2">
    <name type="scientific">Steinernema carpocapsae</name>
    <name type="common">Entomopathogenic nematode</name>
    <dbReference type="NCBI Taxonomy" id="34508"/>
    <lineage>
        <taxon>Eukaryota</taxon>
        <taxon>Metazoa</taxon>
        <taxon>Ecdysozoa</taxon>
        <taxon>Nematoda</taxon>
        <taxon>Chromadorea</taxon>
        <taxon>Rhabditida</taxon>
        <taxon>Tylenchina</taxon>
        <taxon>Panagrolaimomorpha</taxon>
        <taxon>Strongyloidoidea</taxon>
        <taxon>Steinernematidae</taxon>
        <taxon>Steinernema</taxon>
    </lineage>
</organism>